<accession>A0AC35UHQ3</accession>
<evidence type="ECO:0000313" key="2">
    <source>
        <dbReference type="WBParaSite" id="RSKR_0001155400.1"/>
    </source>
</evidence>
<reference evidence="2" key="1">
    <citation type="submission" date="2016-11" db="UniProtKB">
        <authorList>
            <consortium name="WormBaseParasite"/>
        </authorList>
    </citation>
    <scope>IDENTIFICATION</scope>
    <source>
        <strain evidence="2">KR3021</strain>
    </source>
</reference>
<protein>
    <submittedName>
        <fullName evidence="2">SET domain-containing protein</fullName>
    </submittedName>
</protein>
<proteinExistence type="predicted"/>
<organism evidence="1 2">
    <name type="scientific">Rhabditophanes sp. KR3021</name>
    <dbReference type="NCBI Taxonomy" id="114890"/>
    <lineage>
        <taxon>Eukaryota</taxon>
        <taxon>Metazoa</taxon>
        <taxon>Ecdysozoa</taxon>
        <taxon>Nematoda</taxon>
        <taxon>Chromadorea</taxon>
        <taxon>Rhabditida</taxon>
        <taxon>Tylenchina</taxon>
        <taxon>Panagrolaimomorpha</taxon>
        <taxon>Strongyloidoidea</taxon>
        <taxon>Alloionematidae</taxon>
        <taxon>Rhabditophanes</taxon>
    </lineage>
</organism>
<dbReference type="Proteomes" id="UP000095286">
    <property type="component" value="Unplaced"/>
</dbReference>
<name>A0AC35UHQ3_9BILA</name>
<evidence type="ECO:0000313" key="1">
    <source>
        <dbReference type="Proteomes" id="UP000095286"/>
    </source>
</evidence>
<sequence length="263" mass="30119">MNTRDTDLPPANFVFSNELTAIFDPITEKDLHKDYHEGCTDCDAKSHKNGCSVVKKWWEANKHTQDEPENKVVFECNNKCICYKKNGPLCKNRISKLNRAKLDLIVFKTLNTGYGLAAGCDIPEGTIISEYTGRLEYLTSKNTSSKANNTYSFEMDHMYVNTETTSNRKKYMINALDRGNETRFANHSCEPNMMSVISFGGVKNQNFHKIFFAALRDIKYGEELTIRYHNSAEEDQMEFVSCTCGEINCLKRLPSMIGKHWKL</sequence>
<dbReference type="WBParaSite" id="RSKR_0001155400.1">
    <property type="protein sequence ID" value="RSKR_0001155400.1"/>
    <property type="gene ID" value="RSKR_0001155400"/>
</dbReference>